<evidence type="ECO:0000313" key="3">
    <source>
        <dbReference type="Proteomes" id="UP001605036"/>
    </source>
</evidence>
<comment type="caution">
    <text evidence="2">The sequence shown here is derived from an EMBL/GenBank/DDBJ whole genome shotgun (WGS) entry which is preliminary data.</text>
</comment>
<reference evidence="2 3" key="1">
    <citation type="submission" date="2024-09" db="EMBL/GenBank/DDBJ databases">
        <title>Chromosome-scale assembly of Riccia fluitans.</title>
        <authorList>
            <person name="Paukszto L."/>
            <person name="Sawicki J."/>
            <person name="Karawczyk K."/>
            <person name="Piernik-Szablinska J."/>
            <person name="Szczecinska M."/>
            <person name="Mazdziarz M."/>
        </authorList>
    </citation>
    <scope>NUCLEOTIDE SEQUENCE [LARGE SCALE GENOMIC DNA]</scope>
    <source>
        <strain evidence="2">Rf_01</strain>
        <tissue evidence="2">Aerial parts of the thallus</tissue>
    </source>
</reference>
<proteinExistence type="predicted"/>
<gene>
    <name evidence="2" type="ORF">R1flu_021727</name>
</gene>
<protein>
    <recommendedName>
        <fullName evidence="1">SAP domain-containing protein</fullName>
    </recommendedName>
</protein>
<name>A0ABD1ZTC8_9MARC</name>
<dbReference type="PROSITE" id="PS50800">
    <property type="entry name" value="SAP"/>
    <property type="match status" value="1"/>
</dbReference>
<accession>A0ABD1ZTC8</accession>
<evidence type="ECO:0000313" key="2">
    <source>
        <dbReference type="EMBL" id="KAL2653599.1"/>
    </source>
</evidence>
<organism evidence="2 3">
    <name type="scientific">Riccia fluitans</name>
    <dbReference type="NCBI Taxonomy" id="41844"/>
    <lineage>
        <taxon>Eukaryota</taxon>
        <taxon>Viridiplantae</taxon>
        <taxon>Streptophyta</taxon>
        <taxon>Embryophyta</taxon>
        <taxon>Marchantiophyta</taxon>
        <taxon>Marchantiopsida</taxon>
        <taxon>Marchantiidae</taxon>
        <taxon>Marchantiales</taxon>
        <taxon>Ricciaceae</taxon>
        <taxon>Riccia</taxon>
    </lineage>
</organism>
<dbReference type="Pfam" id="PF18953">
    <property type="entry name" value="SAP_new25"/>
    <property type="match status" value="1"/>
</dbReference>
<keyword evidence="3" id="KW-1185">Reference proteome</keyword>
<evidence type="ECO:0000259" key="1">
    <source>
        <dbReference type="PROSITE" id="PS50800"/>
    </source>
</evidence>
<dbReference type="EMBL" id="JBHFFA010000001">
    <property type="protein sequence ID" value="KAL2653599.1"/>
    <property type="molecule type" value="Genomic_DNA"/>
</dbReference>
<dbReference type="Proteomes" id="UP001605036">
    <property type="component" value="Unassembled WGS sequence"/>
</dbReference>
<dbReference type="AlphaFoldDB" id="A0ABD1ZTC8"/>
<sequence length="312" mass="35960">MMQSANYLAGDGEDVVMCSDSQIQHNVDKVIIRTYPEATHGFWSKMKIEIATLEEALTSLEQVRLKIQKVVHDDNSQLKDFCRDNGLQITGSKLQLVQRVSLALKLPEVGATIEIQRTRPLHYPALAQHDMAYKLKSWIYTCAKNGAKRGDYDPKLLTQDIHNSADHWAGNHDKCRVLPGNRKCVAENWPKGRDAKYVEGGETHKAMKDFLKKYITESKMKFYMKAHENFISETFHSVINKYAMKRIHFDRSHTARLACAALDWNENIWREVRAVYNRGGNDTAVRRRARTNRVLVPRTSAWKSQLARKVFE</sequence>
<dbReference type="InterPro" id="IPR003034">
    <property type="entry name" value="SAP_dom"/>
</dbReference>
<feature type="domain" description="SAP" evidence="1">
    <location>
        <begin position="70"/>
        <end position="104"/>
    </location>
</feature>